<dbReference type="EMBL" id="RDQH01000340">
    <property type="protein sequence ID" value="RXH76712.1"/>
    <property type="molecule type" value="Genomic_DNA"/>
</dbReference>
<dbReference type="STRING" id="3750.A0A498I387"/>
<gene>
    <name evidence="1" type="ORF">DVH24_019600</name>
</gene>
<name>A0A498I387_MALDO</name>
<protein>
    <submittedName>
        <fullName evidence="1">Uncharacterized protein</fullName>
    </submittedName>
</protein>
<comment type="caution">
    <text evidence="1">The sequence shown here is derived from an EMBL/GenBank/DDBJ whole genome shotgun (WGS) entry which is preliminary data.</text>
</comment>
<organism evidence="1 2">
    <name type="scientific">Malus domestica</name>
    <name type="common">Apple</name>
    <name type="synonym">Pyrus malus</name>
    <dbReference type="NCBI Taxonomy" id="3750"/>
    <lineage>
        <taxon>Eukaryota</taxon>
        <taxon>Viridiplantae</taxon>
        <taxon>Streptophyta</taxon>
        <taxon>Embryophyta</taxon>
        <taxon>Tracheophyta</taxon>
        <taxon>Spermatophyta</taxon>
        <taxon>Magnoliopsida</taxon>
        <taxon>eudicotyledons</taxon>
        <taxon>Gunneridae</taxon>
        <taxon>Pentapetalae</taxon>
        <taxon>rosids</taxon>
        <taxon>fabids</taxon>
        <taxon>Rosales</taxon>
        <taxon>Rosaceae</taxon>
        <taxon>Amygdaloideae</taxon>
        <taxon>Maleae</taxon>
        <taxon>Malus</taxon>
    </lineage>
</organism>
<keyword evidence="2" id="KW-1185">Reference proteome</keyword>
<dbReference type="AlphaFoldDB" id="A0A498I387"/>
<reference evidence="1 2" key="1">
    <citation type="submission" date="2018-10" db="EMBL/GenBank/DDBJ databases">
        <title>A high-quality apple genome assembly.</title>
        <authorList>
            <person name="Hu J."/>
        </authorList>
    </citation>
    <scope>NUCLEOTIDE SEQUENCE [LARGE SCALE GENOMIC DNA]</scope>
    <source>
        <strain evidence="2">cv. HFTH1</strain>
        <tissue evidence="1">Young leaf</tissue>
    </source>
</reference>
<dbReference type="Proteomes" id="UP000290289">
    <property type="component" value="Chromosome 14"/>
</dbReference>
<proteinExistence type="predicted"/>
<accession>A0A498I387</accession>
<evidence type="ECO:0000313" key="1">
    <source>
        <dbReference type="EMBL" id="RXH76712.1"/>
    </source>
</evidence>
<evidence type="ECO:0000313" key="2">
    <source>
        <dbReference type="Proteomes" id="UP000290289"/>
    </source>
</evidence>
<sequence>MKGELQNDRQAIQWATDYHLKATAHPGTIYIQGLRYSGSHGERTNLLAANKIGYFGRGIGFKDVLVFSHQLLVIIASLALADETLPGKRCGAIHARREGFDKVVGFCDLEDWGNIKLGLETLLNSPSIGGPRSRNVLKFVLLQSRTVIKEVSKLILSKFKG</sequence>